<dbReference type="InterPro" id="IPR003959">
    <property type="entry name" value="ATPase_AAA_core"/>
</dbReference>
<protein>
    <recommendedName>
        <fullName evidence="2">AAA+ ATPase domain-containing protein</fullName>
    </recommendedName>
</protein>
<dbReference type="SUPFAM" id="SSF52540">
    <property type="entry name" value="P-loop containing nucleoside triphosphate hydrolases"/>
    <property type="match status" value="1"/>
</dbReference>
<keyword evidence="4" id="KW-1185">Reference proteome</keyword>
<dbReference type="OrthoDB" id="10042665at2759"/>
<evidence type="ECO:0000313" key="3">
    <source>
        <dbReference type="EMBL" id="CZR55729.1"/>
    </source>
</evidence>
<dbReference type="SMART" id="SM00382">
    <property type="entry name" value="AAA"/>
    <property type="match status" value="1"/>
</dbReference>
<feature type="region of interest" description="Disordered" evidence="1">
    <location>
        <begin position="77"/>
        <end position="103"/>
    </location>
</feature>
<dbReference type="InterPro" id="IPR027417">
    <property type="entry name" value="P-loop_NTPase"/>
</dbReference>
<dbReference type="Pfam" id="PF22942">
    <property type="entry name" value="DUF7025"/>
    <property type="match status" value="1"/>
</dbReference>
<dbReference type="STRING" id="576137.A0A1L7WSI5"/>
<organism evidence="3 4">
    <name type="scientific">Phialocephala subalpina</name>
    <dbReference type="NCBI Taxonomy" id="576137"/>
    <lineage>
        <taxon>Eukaryota</taxon>
        <taxon>Fungi</taxon>
        <taxon>Dikarya</taxon>
        <taxon>Ascomycota</taxon>
        <taxon>Pezizomycotina</taxon>
        <taxon>Leotiomycetes</taxon>
        <taxon>Helotiales</taxon>
        <taxon>Mollisiaceae</taxon>
        <taxon>Phialocephala</taxon>
        <taxon>Phialocephala fortinii species complex</taxon>
    </lineage>
</organism>
<feature type="region of interest" description="Disordered" evidence="1">
    <location>
        <begin position="1"/>
        <end position="26"/>
    </location>
</feature>
<accession>A0A1L7WSI5</accession>
<dbReference type="GO" id="GO:0005524">
    <property type="term" value="F:ATP binding"/>
    <property type="evidence" value="ECO:0007669"/>
    <property type="project" value="InterPro"/>
</dbReference>
<evidence type="ECO:0000259" key="2">
    <source>
        <dbReference type="SMART" id="SM00382"/>
    </source>
</evidence>
<feature type="compositionally biased region" description="Basic and acidic residues" evidence="1">
    <location>
        <begin position="92"/>
        <end position="103"/>
    </location>
</feature>
<dbReference type="InterPro" id="IPR003593">
    <property type="entry name" value="AAA+_ATPase"/>
</dbReference>
<dbReference type="Gene3D" id="3.40.50.300">
    <property type="entry name" value="P-loop containing nucleotide triphosphate hydrolases"/>
    <property type="match status" value="1"/>
</dbReference>
<evidence type="ECO:0000256" key="1">
    <source>
        <dbReference type="SAM" id="MobiDB-lite"/>
    </source>
</evidence>
<name>A0A1L7WSI5_9HELO</name>
<sequence>MSPTEMIQTALAQPTTPPSSPNPSSEHIVTLNNVQQFIDMVKAVVAMEIASAPPTNQSSSQVVTIEQGQQFLDILKSLNANHGPPPPPAAADKVKSEEPPARASKLEFKTVNEVWNEKAYKYTIKEPPKSGDEVDELDQYVFVVRARIDKKTSATTIYIDIKSEWLRDVLRTVLKGVHGISAKEDKPSASSPSLASLRSSTDLLDPTCAKHLDLLIQHIKTAYADTITRLLPLFMSGEIPYDLLWALFKPNTFAYTTCLGTKKPRCIKYDFGEERTTSDGVEYFHIGGRYVDFDGKVFGEVSIQTGILKFRGSKPINSLDIFPLRYHENADQVRAGLVKCGQKFGSLKSLRHLQYSGIAFQVVKGEPVATSVSSRIMVDAAQFRKINPNYARPSIIKVANSRSSDSNTIDLWDFLEDRPPPPPGANEVKVNRVDLDMQDENILILCSPTVLGYSLNDKLWLEFAVDDITEISWNHSLWNHLAIKAKRKNLTLALAASHLQQTPDHSFDDIVNGKGRGLIMLLYGPPGVGKTLTAEALSERLRRPLYTISAGDLSHDAAKLEKQLSLIFELADHWKALLLLDEADVFLRERDTDHIHNSLVSVFLRKLEYYQGIMLLTTNRLKDFDDAIRSRIHLAFSYSSLGVDTRKGIWDTFLKNAITVGGEADYSEENLKDLARHNLNGRQVGTCFVEAMSSYADKFLLQIRNVVRAAHALAAQEGAVMSYSHLEIVIDVGKEFETDAQGGSSENMRSYL</sequence>
<dbReference type="InterPro" id="IPR054289">
    <property type="entry name" value="DUF7025"/>
</dbReference>
<dbReference type="Proteomes" id="UP000184330">
    <property type="component" value="Unassembled WGS sequence"/>
</dbReference>
<feature type="domain" description="AAA+ ATPase" evidence="2">
    <location>
        <begin position="516"/>
        <end position="640"/>
    </location>
</feature>
<reference evidence="3 4" key="1">
    <citation type="submission" date="2016-03" db="EMBL/GenBank/DDBJ databases">
        <authorList>
            <person name="Ploux O."/>
        </authorList>
    </citation>
    <scope>NUCLEOTIDE SEQUENCE [LARGE SCALE GENOMIC DNA]</scope>
    <source>
        <strain evidence="3 4">UAMH 11012</strain>
    </source>
</reference>
<proteinExistence type="predicted"/>
<gene>
    <name evidence="3" type="ORF">PAC_05617</name>
</gene>
<dbReference type="GO" id="GO:0016887">
    <property type="term" value="F:ATP hydrolysis activity"/>
    <property type="evidence" value="ECO:0007669"/>
    <property type="project" value="InterPro"/>
</dbReference>
<dbReference type="PANTHER" id="PTHR46411:SF1">
    <property type="entry name" value="FAMILY ATPASE, PUTATIVE (AFU_ORTHOLOGUE AFUA_7G05752)-RELATED"/>
    <property type="match status" value="1"/>
</dbReference>
<dbReference type="EMBL" id="FJOG01000007">
    <property type="protein sequence ID" value="CZR55729.1"/>
    <property type="molecule type" value="Genomic_DNA"/>
</dbReference>
<feature type="compositionally biased region" description="Polar residues" evidence="1">
    <location>
        <begin position="1"/>
        <end position="13"/>
    </location>
</feature>
<dbReference type="Pfam" id="PF00004">
    <property type="entry name" value="AAA"/>
    <property type="match status" value="1"/>
</dbReference>
<dbReference type="PANTHER" id="PTHR46411">
    <property type="entry name" value="FAMILY ATPASE, PUTATIVE-RELATED"/>
    <property type="match status" value="1"/>
</dbReference>
<dbReference type="AlphaFoldDB" id="A0A1L7WSI5"/>
<dbReference type="CDD" id="cd19481">
    <property type="entry name" value="RecA-like_protease"/>
    <property type="match status" value="1"/>
</dbReference>
<evidence type="ECO:0000313" key="4">
    <source>
        <dbReference type="Proteomes" id="UP000184330"/>
    </source>
</evidence>